<reference evidence="5" key="2">
    <citation type="submission" date="2024-04" db="EMBL/GenBank/DDBJ databases">
        <authorList>
            <person name="Chen Y."/>
            <person name="Shah S."/>
            <person name="Dougan E. K."/>
            <person name="Thang M."/>
            <person name="Chan C."/>
        </authorList>
    </citation>
    <scope>NUCLEOTIDE SEQUENCE [LARGE SCALE GENOMIC DNA]</scope>
</reference>
<organism evidence="4">
    <name type="scientific">Cladocopium goreaui</name>
    <dbReference type="NCBI Taxonomy" id="2562237"/>
    <lineage>
        <taxon>Eukaryota</taxon>
        <taxon>Sar</taxon>
        <taxon>Alveolata</taxon>
        <taxon>Dinophyceae</taxon>
        <taxon>Suessiales</taxon>
        <taxon>Symbiodiniaceae</taxon>
        <taxon>Cladocopium</taxon>
    </lineage>
</organism>
<feature type="coiled-coil region" evidence="2">
    <location>
        <begin position="1200"/>
        <end position="1227"/>
    </location>
</feature>
<feature type="compositionally biased region" description="Acidic residues" evidence="3">
    <location>
        <begin position="448"/>
        <end position="460"/>
    </location>
</feature>
<evidence type="ECO:0000313" key="4">
    <source>
        <dbReference type="EMBL" id="CAI4016572.1"/>
    </source>
</evidence>
<comment type="caution">
    <text evidence="4">The sequence shown here is derived from an EMBL/GenBank/DDBJ whole genome shotgun (WGS) entry which is preliminary data.</text>
</comment>
<evidence type="ECO:0000256" key="3">
    <source>
        <dbReference type="SAM" id="MobiDB-lite"/>
    </source>
</evidence>
<feature type="compositionally biased region" description="Polar residues" evidence="3">
    <location>
        <begin position="161"/>
        <end position="172"/>
    </location>
</feature>
<feature type="compositionally biased region" description="Basic and acidic residues" evidence="3">
    <location>
        <begin position="231"/>
        <end position="241"/>
    </location>
</feature>
<dbReference type="Proteomes" id="UP001152797">
    <property type="component" value="Unassembled WGS sequence"/>
</dbReference>
<keyword evidence="6" id="KW-1185">Reference proteome</keyword>
<feature type="region of interest" description="Disordered" evidence="3">
    <location>
        <begin position="1887"/>
        <end position="1926"/>
    </location>
</feature>
<keyword evidence="1 2" id="KW-0175">Coiled coil</keyword>
<feature type="compositionally biased region" description="Basic and acidic residues" evidence="3">
    <location>
        <begin position="421"/>
        <end position="433"/>
    </location>
</feature>
<evidence type="ECO:0000256" key="1">
    <source>
        <dbReference type="ARBA" id="ARBA00023054"/>
    </source>
</evidence>
<dbReference type="OrthoDB" id="443684at2759"/>
<proteinExistence type="predicted"/>
<sequence length="1926" mass="218410">MAVASNTLLKARKATSTKTAKEVRLRSAELNLRVQHPALELEARLWELRLALLALESLREGKMGKVSHLRKAQQLLLQQKFRFAASSSKVTSVDLDLILQRLEAIESEAIEPVPSQPTTEPQETKGLSPKAEASTLQRPMIPPDRGQKKNSQDSTPRVDSRTSTSTYNQPRQSHGKAEADASIKAAALPQEADTTSQKRKSSSKAAPEAPEQQDPGTDREEVPEEVGMTSPKRESSGKEEAVGSAKAKALPQEPDTTSQKRNSSSRAAPEAPEQQEVGMTRLKRESSGKAEADGSAKAEALPQEPDTTSQKRKSSSKAAPEAPEQQDPGTDREEVLQEVGVTSPKRESSGKEETDASIKAAALPQEADTTSQKRKSSSKAAPEAPEQQDPGTDREEVQQEVLDPEDWDSAREDLPAGSLPEEVREQHRSDEVKGTWQVQDRMLQPSREDEDDDSSSEDDGFSAQVVIQSWSWFAWQKRLVLARRVARYMAKVHSTQDFESLLLALSWFQHSRKDPTHMNTRVVPAARSEVLYTASWALRWFQHHRSLTRARQAALAAARKHHAVENNSSALSHLIHAAYWVVRWFEIYRQVHLARKAALYVARTQHAAARQPGGIVSNYLICATWALRWFELNRQRYDVSRFYDFAVRQARHVSAVQATPLALRWFHWQRVQSQRKGAADKMAQKNMAMRVLQGPKALATAWFDYFRQVLSSRHQAEGADAAAQSREIWTDRLDRTKVLRLCGRWFQRQHQLRLAERLQQRLKDIPSAAGEWSLLSIVWHHWRLSCASTFKRRKDRQMRWTHLFGASLLAGGEVSVQLCLQGWYQEAVKGSCLRRAWDTLCTDRSLSLTMELLMKTWQAWTYEMAKGRAFRVMDEAILLRDDGLELCARVAQRREETGPPWAILAIWWFWAGRCRASQGTLNSLQEFAMNTAEYKSQQLAHCTEMQALAAERTLIPVCVSTAWLAWVLLKEEARAAQRDRRLGEAMKRPEMMMARSSEFLGRLEQCLYLQTSISAWLRYVAVSQMERNQGELQQARTTYKIALEEHNAALDVSGLKYEESLEKKTLELKEAEQRYTAATASRQAAGEALKQTVDLAEEHSYIEAEERFQSEAQKYEVALEAQALRLRTTEDHLAAEKQAAEETEALVMQRHQAALQALETKHQLGLKHAEQKIQRALEKHRSDIEMRYTGEADKRHQAAMAEVQLVLERQRSEMESLERREELLTQQEQLAAARWTAEMDDLRHAATFQQEIHARQREGQLEEAAKNARLTTKHELSEVLMQREVMQEAAELECRALLQSASQQEEMSSQSRQAELQNTEQKHRLALKLSEQKIQMALDKHRAELEARYGDLLLEKAQENLELEMKQQEKSEEMAQNFQNEIVKLEAAVEAGQIKYQLSVEKYTNLLEAVQQKNDHATEILRKEMEERHVTALADVDHKYSHAMAQREAALQSAEVRLHLAEEKFQHEVVSMQSTHEFALDKLESDLEERHVAALSSAQQQQELLEAAENWAREKHQISEEAAERKEQNAAQRLTKELETLEMKHQLAIQRHEDEVADLKFQHDVLLKSRDAAITTLSAKLKQTEARHAKALEAAEEKFRKAFDRVKRAAIEEARQQILEHRRQCKACQQEPLPLPPPLPALPAAPQPEPELQPQLTPARMREVAPLDLRYVESTLESLTVHRSKAWLWAQDLQRVVDQGIEGILELHQAMLLLLEQAARHSLLQGQEDPRAESRILSVKHLVTRVTQVNNELQALRSARADFWFLLHQTSEEAVQYLRQANSLPAPGPAVVKRLDHEVEELCSDQKRMAEAFSELAMRLKTAGKSLDSLQEARGSLAANPSEEAQALDAAGADAQDLLHVSGEVVSALLRDLRDLFYLVDGSNLRPRLRPHPSMGAEQSTARPSVHPLLEGRDSPKAGTPRASAG</sequence>
<accession>A0A9P1GLX2</accession>
<dbReference type="EMBL" id="CAMXCT010006591">
    <property type="protein sequence ID" value="CAI4016572.1"/>
    <property type="molecule type" value="Genomic_DNA"/>
</dbReference>
<gene>
    <name evidence="4" type="ORF">C1SCF055_LOCUS41301</name>
</gene>
<reference evidence="4" key="1">
    <citation type="submission" date="2022-10" db="EMBL/GenBank/DDBJ databases">
        <authorList>
            <person name="Chen Y."/>
            <person name="Dougan E. K."/>
            <person name="Chan C."/>
            <person name="Rhodes N."/>
            <person name="Thang M."/>
        </authorList>
    </citation>
    <scope>NUCLEOTIDE SEQUENCE</scope>
</reference>
<feature type="coiled-coil region" evidence="2">
    <location>
        <begin position="1342"/>
        <end position="1464"/>
    </location>
</feature>
<feature type="coiled-coil region" evidence="2">
    <location>
        <begin position="1025"/>
        <end position="1081"/>
    </location>
</feature>
<dbReference type="EMBL" id="CAMXCT020006591">
    <property type="protein sequence ID" value="CAL1169947.1"/>
    <property type="molecule type" value="Genomic_DNA"/>
</dbReference>
<dbReference type="InterPro" id="IPR051483">
    <property type="entry name" value="MAP7_domain-containing"/>
</dbReference>
<dbReference type="PANTHER" id="PTHR15073">
    <property type="entry name" value="MICROTUBULE-ASSOCIATED PROTEIN"/>
    <property type="match status" value="1"/>
</dbReference>
<feature type="region of interest" description="Disordered" evidence="3">
    <location>
        <begin position="109"/>
        <end position="460"/>
    </location>
</feature>
<evidence type="ECO:0000313" key="5">
    <source>
        <dbReference type="EMBL" id="CAL1169947.1"/>
    </source>
</evidence>
<feature type="compositionally biased region" description="Polar residues" evidence="3">
    <location>
        <begin position="254"/>
        <end position="266"/>
    </location>
</feature>
<dbReference type="EMBL" id="CAMXCT030006591">
    <property type="protein sequence ID" value="CAL4803884.1"/>
    <property type="molecule type" value="Genomic_DNA"/>
</dbReference>
<feature type="region of interest" description="Disordered" evidence="3">
    <location>
        <begin position="1630"/>
        <end position="1653"/>
    </location>
</feature>
<dbReference type="PANTHER" id="PTHR15073:SF1">
    <property type="entry name" value="RETICULOCYTE-BINDING PROTEIN HOMOLOG 2A"/>
    <property type="match status" value="1"/>
</dbReference>
<feature type="compositionally biased region" description="Basic and acidic residues" evidence="3">
    <location>
        <begin position="344"/>
        <end position="356"/>
    </location>
</feature>
<evidence type="ECO:0000256" key="2">
    <source>
        <dbReference type="SAM" id="Coils"/>
    </source>
</evidence>
<feature type="compositionally biased region" description="Basic and acidic residues" evidence="3">
    <location>
        <begin position="282"/>
        <end position="296"/>
    </location>
</feature>
<feature type="compositionally biased region" description="Pro residues" evidence="3">
    <location>
        <begin position="1633"/>
        <end position="1651"/>
    </location>
</feature>
<name>A0A9P1GLX2_9DINO</name>
<dbReference type="GO" id="GO:0015630">
    <property type="term" value="C:microtubule cytoskeleton"/>
    <property type="evidence" value="ECO:0007669"/>
    <property type="project" value="TreeGrafter"/>
</dbReference>
<dbReference type="GO" id="GO:0000226">
    <property type="term" value="P:microtubule cytoskeleton organization"/>
    <property type="evidence" value="ECO:0007669"/>
    <property type="project" value="TreeGrafter"/>
</dbReference>
<protein>
    <submittedName>
        <fullName evidence="4">Uncharacterized protein</fullName>
    </submittedName>
</protein>
<evidence type="ECO:0000313" key="6">
    <source>
        <dbReference type="Proteomes" id="UP001152797"/>
    </source>
</evidence>
<feature type="compositionally biased region" description="Basic and acidic residues" evidence="3">
    <location>
        <begin position="145"/>
        <end position="160"/>
    </location>
</feature>